<dbReference type="SMART" id="SM00936">
    <property type="entry name" value="PBP5_C"/>
    <property type="match status" value="1"/>
</dbReference>
<evidence type="ECO:0000256" key="1">
    <source>
        <dbReference type="ARBA" id="ARBA00003217"/>
    </source>
</evidence>
<name>A0A1H9Y0K9_9FIRM</name>
<comment type="catalytic activity">
    <reaction evidence="12">
        <text>Preferential cleavage: (Ac)2-L-Lys-D-Ala-|-D-Ala. Also transpeptidation of peptidyl-alanyl moieties that are N-acyl substituents of D-alanine.</text>
        <dbReference type="EC" id="3.4.16.4"/>
    </reaction>
</comment>
<evidence type="ECO:0000256" key="4">
    <source>
        <dbReference type="ARBA" id="ARBA00012448"/>
    </source>
</evidence>
<evidence type="ECO:0000256" key="15">
    <source>
        <dbReference type="RuleBase" id="RU004016"/>
    </source>
</evidence>
<evidence type="ECO:0000256" key="3">
    <source>
        <dbReference type="ARBA" id="ARBA00007164"/>
    </source>
</evidence>
<dbReference type="InterPro" id="IPR037167">
    <property type="entry name" value="Peptidase_S11_C_sf"/>
</dbReference>
<gene>
    <name evidence="17" type="ORF">SAMN03080614_100125</name>
</gene>
<feature type="active site" description="Proton acceptor" evidence="13">
    <location>
        <position position="57"/>
    </location>
</feature>
<dbReference type="PANTHER" id="PTHR21581:SF33">
    <property type="entry name" value="D-ALANYL-D-ALANINE CARBOXYPEPTIDASE DACB"/>
    <property type="match status" value="1"/>
</dbReference>
<dbReference type="STRING" id="1120990.SAMN03080614_100125"/>
<sequence>MKRKIFTFILLLIFLLVTSKLSFAYNSKAYILMDRQTKRVLVAENEYDKLPMASTTKIMTAIVALELGKLDEYFIIPKEAAGIEGSSMYLKEGETIKVIDLLYGLMIKSGNDAATALAIYIGGTEEHFVHLMNRKAQMIGAYNTSFANPHGLDAPNHYTTAYDLALITAYAMENPLFRQIASCTYYRSVSKEGIVRDMYSNNKFLLNYPYASASKTGFTTPAGRCLSAVGKKDQMELVSVFLNSPDWFNNAMKLLNWGFENYELVPLILKDTVVDVVDVENGKINKIPVVSKEDVFYPVKKGEQLVISSEKKIFSLKAPIKKGEKVGEILFYNGGELIYTQPLVAGDCVEEKPLPWYKRLVRMLNILPRVRGYFSW</sequence>
<keyword evidence="6" id="KW-0645">Protease</keyword>
<evidence type="ECO:0000256" key="12">
    <source>
        <dbReference type="ARBA" id="ARBA00034000"/>
    </source>
</evidence>
<dbReference type="OrthoDB" id="9791132at2"/>
<dbReference type="Proteomes" id="UP000243819">
    <property type="component" value="Unassembled WGS sequence"/>
</dbReference>
<dbReference type="InterPro" id="IPR001967">
    <property type="entry name" value="Peptidase_S11_N"/>
</dbReference>
<keyword evidence="11" id="KW-0961">Cell wall biogenesis/degradation</keyword>
<dbReference type="InterPro" id="IPR012338">
    <property type="entry name" value="Beta-lactam/transpept-like"/>
</dbReference>
<dbReference type="Gene3D" id="3.40.710.10">
    <property type="entry name" value="DD-peptidase/beta-lactamase superfamily"/>
    <property type="match status" value="1"/>
</dbReference>
<evidence type="ECO:0000256" key="7">
    <source>
        <dbReference type="ARBA" id="ARBA00022729"/>
    </source>
</evidence>
<dbReference type="PRINTS" id="PR00725">
    <property type="entry name" value="DADACBPTASE1"/>
</dbReference>
<dbReference type="Gene3D" id="2.60.410.10">
    <property type="entry name" value="D-Ala-D-Ala carboxypeptidase, C-terminal domain"/>
    <property type="match status" value="1"/>
</dbReference>
<keyword evidence="10" id="KW-0573">Peptidoglycan synthesis</keyword>
<dbReference type="SUPFAM" id="SSF69189">
    <property type="entry name" value="Penicillin-binding protein associated domain"/>
    <property type="match status" value="1"/>
</dbReference>
<keyword evidence="18" id="KW-1185">Reference proteome</keyword>
<evidence type="ECO:0000256" key="5">
    <source>
        <dbReference type="ARBA" id="ARBA00022645"/>
    </source>
</evidence>
<dbReference type="AlphaFoldDB" id="A0A1H9Y0K9"/>
<evidence type="ECO:0000256" key="13">
    <source>
        <dbReference type="PIRSR" id="PIRSR618044-1"/>
    </source>
</evidence>
<protein>
    <recommendedName>
        <fullName evidence="4">serine-type D-Ala-D-Ala carboxypeptidase</fullName>
        <ecNumber evidence="4">3.4.16.4</ecNumber>
    </recommendedName>
</protein>
<dbReference type="GO" id="GO:0006508">
    <property type="term" value="P:proteolysis"/>
    <property type="evidence" value="ECO:0007669"/>
    <property type="project" value="UniProtKB-KW"/>
</dbReference>
<evidence type="ECO:0000256" key="2">
    <source>
        <dbReference type="ARBA" id="ARBA00004752"/>
    </source>
</evidence>
<dbReference type="RefSeq" id="WP_091347605.1">
    <property type="nucleotide sequence ID" value="NZ_FOIF01000001.1"/>
</dbReference>
<keyword evidence="5 17" id="KW-0121">Carboxypeptidase</keyword>
<dbReference type="GO" id="GO:0071555">
    <property type="term" value="P:cell wall organization"/>
    <property type="evidence" value="ECO:0007669"/>
    <property type="project" value="UniProtKB-KW"/>
</dbReference>
<keyword evidence="8" id="KW-0378">Hydrolase</keyword>
<comment type="pathway">
    <text evidence="2">Cell wall biogenesis; peptidoglycan biosynthesis.</text>
</comment>
<feature type="active site" evidence="13">
    <location>
        <position position="109"/>
    </location>
</feature>
<dbReference type="EMBL" id="FOIF01000001">
    <property type="protein sequence ID" value="SES62201.1"/>
    <property type="molecule type" value="Genomic_DNA"/>
</dbReference>
<evidence type="ECO:0000256" key="9">
    <source>
        <dbReference type="ARBA" id="ARBA00022960"/>
    </source>
</evidence>
<feature type="domain" description="Peptidase S11 D-Ala-D-Ala carboxypeptidase A C-terminal" evidence="16">
    <location>
        <begin position="262"/>
        <end position="351"/>
    </location>
</feature>
<evidence type="ECO:0000313" key="18">
    <source>
        <dbReference type="Proteomes" id="UP000243819"/>
    </source>
</evidence>
<dbReference type="PANTHER" id="PTHR21581">
    <property type="entry name" value="D-ALANYL-D-ALANINE CARBOXYPEPTIDASE"/>
    <property type="match status" value="1"/>
</dbReference>
<dbReference type="GO" id="GO:0008360">
    <property type="term" value="P:regulation of cell shape"/>
    <property type="evidence" value="ECO:0007669"/>
    <property type="project" value="UniProtKB-KW"/>
</dbReference>
<dbReference type="InterPro" id="IPR012907">
    <property type="entry name" value="Peptidase_S11_C"/>
</dbReference>
<dbReference type="SUPFAM" id="SSF56601">
    <property type="entry name" value="beta-lactamase/transpeptidase-like"/>
    <property type="match status" value="1"/>
</dbReference>
<evidence type="ECO:0000256" key="14">
    <source>
        <dbReference type="PIRSR" id="PIRSR618044-2"/>
    </source>
</evidence>
<dbReference type="Pfam" id="PF07943">
    <property type="entry name" value="PBP5_C"/>
    <property type="match status" value="1"/>
</dbReference>
<evidence type="ECO:0000256" key="6">
    <source>
        <dbReference type="ARBA" id="ARBA00022670"/>
    </source>
</evidence>
<dbReference type="GO" id="GO:0009252">
    <property type="term" value="P:peptidoglycan biosynthetic process"/>
    <property type="evidence" value="ECO:0007669"/>
    <property type="project" value="UniProtKB-UniPathway"/>
</dbReference>
<keyword evidence="7" id="KW-0732">Signal</keyword>
<evidence type="ECO:0000259" key="16">
    <source>
        <dbReference type="SMART" id="SM00936"/>
    </source>
</evidence>
<feature type="binding site" evidence="14">
    <location>
        <position position="215"/>
    </location>
    <ligand>
        <name>substrate</name>
    </ligand>
</feature>
<comment type="function">
    <text evidence="1">Removes C-terminal D-alanyl residues from sugar-peptide cell wall precursors.</text>
</comment>
<dbReference type="GO" id="GO:0009002">
    <property type="term" value="F:serine-type D-Ala-D-Ala carboxypeptidase activity"/>
    <property type="evidence" value="ECO:0007669"/>
    <property type="project" value="UniProtKB-EC"/>
</dbReference>
<dbReference type="EC" id="3.4.16.4" evidence="4"/>
<evidence type="ECO:0000313" key="17">
    <source>
        <dbReference type="EMBL" id="SES62201.1"/>
    </source>
</evidence>
<dbReference type="UniPathway" id="UPA00219"/>
<keyword evidence="9" id="KW-0133">Cell shape</keyword>
<reference evidence="18" key="1">
    <citation type="submission" date="2016-10" db="EMBL/GenBank/DDBJ databases">
        <authorList>
            <person name="Varghese N."/>
            <person name="Submissions S."/>
        </authorList>
    </citation>
    <scope>NUCLEOTIDE SEQUENCE [LARGE SCALE GENOMIC DNA]</scope>
    <source>
        <strain evidence="18">DSM 13577</strain>
    </source>
</reference>
<evidence type="ECO:0000256" key="11">
    <source>
        <dbReference type="ARBA" id="ARBA00023316"/>
    </source>
</evidence>
<comment type="similarity">
    <text evidence="3 15">Belongs to the peptidase S11 family.</text>
</comment>
<organism evidence="17 18">
    <name type="scientific">Anaerobranca gottschalkii DSM 13577</name>
    <dbReference type="NCBI Taxonomy" id="1120990"/>
    <lineage>
        <taxon>Bacteria</taxon>
        <taxon>Bacillati</taxon>
        <taxon>Bacillota</taxon>
        <taxon>Clostridia</taxon>
        <taxon>Eubacteriales</taxon>
        <taxon>Proteinivoracaceae</taxon>
        <taxon>Anaerobranca</taxon>
    </lineage>
</organism>
<evidence type="ECO:0000256" key="8">
    <source>
        <dbReference type="ARBA" id="ARBA00022801"/>
    </source>
</evidence>
<dbReference type="InterPro" id="IPR015956">
    <property type="entry name" value="Peniciliin-bd_prot_C_sf"/>
</dbReference>
<proteinExistence type="inferred from homology"/>
<accession>A0A1H9Y0K9</accession>
<evidence type="ECO:0000256" key="10">
    <source>
        <dbReference type="ARBA" id="ARBA00022984"/>
    </source>
</evidence>
<dbReference type="InterPro" id="IPR018044">
    <property type="entry name" value="Peptidase_S11"/>
</dbReference>
<feature type="active site" description="Acyl-ester intermediate" evidence="13">
    <location>
        <position position="54"/>
    </location>
</feature>
<dbReference type="Pfam" id="PF00768">
    <property type="entry name" value="Peptidase_S11"/>
    <property type="match status" value="1"/>
</dbReference>